<sequence length="144" mass="16345">MLKRDIQGKFALKNDDYREVRSLRLTDDTWKALGIVSECSGLTRADYLEHIARHNALPSITREDTDFLVPHQGENELQPSITRQREFHQTSDKAVKQSVGLAIEELEILRDHVLSKLKLGTQASGYKTAQKALNRFITELIGSV</sequence>
<dbReference type="AlphaFoldDB" id="A0A367RBJ1"/>
<organism evidence="1 2">
    <name type="scientific">Nostoc minutum NIES-26</name>
    <dbReference type="NCBI Taxonomy" id="1844469"/>
    <lineage>
        <taxon>Bacteria</taxon>
        <taxon>Bacillati</taxon>
        <taxon>Cyanobacteriota</taxon>
        <taxon>Cyanophyceae</taxon>
        <taxon>Nostocales</taxon>
        <taxon>Nostocaceae</taxon>
        <taxon>Nostoc</taxon>
    </lineage>
</organism>
<protein>
    <submittedName>
        <fullName evidence="1">Uncharacterized protein</fullName>
    </submittedName>
</protein>
<comment type="caution">
    <text evidence="1">The sequence shown here is derived from an EMBL/GenBank/DDBJ whole genome shotgun (WGS) entry which is preliminary data.</text>
</comment>
<accession>A0A367RBJ1</accession>
<reference evidence="1" key="1">
    <citation type="submission" date="2016-04" db="EMBL/GenBank/DDBJ databases">
        <authorList>
            <person name="Tabuchi Yagui T.R."/>
        </authorList>
    </citation>
    <scope>NUCLEOTIDE SEQUENCE [LARGE SCALE GENOMIC DNA]</scope>
    <source>
        <strain evidence="1">NIES-26</strain>
    </source>
</reference>
<evidence type="ECO:0000313" key="2">
    <source>
        <dbReference type="Proteomes" id="UP000252107"/>
    </source>
</evidence>
<gene>
    <name evidence="1" type="ORF">A6770_40975</name>
</gene>
<proteinExistence type="predicted"/>
<dbReference type="EMBL" id="LXQD01000178">
    <property type="protein sequence ID" value="RCJ33888.1"/>
    <property type="molecule type" value="Genomic_DNA"/>
</dbReference>
<keyword evidence="2" id="KW-1185">Reference proteome</keyword>
<evidence type="ECO:0000313" key="1">
    <source>
        <dbReference type="EMBL" id="RCJ33888.1"/>
    </source>
</evidence>
<name>A0A367RBJ1_9NOSO</name>
<dbReference type="Proteomes" id="UP000252107">
    <property type="component" value="Unassembled WGS sequence"/>
</dbReference>